<name>A0A0A1TBE8_9HYPO</name>
<proteinExistence type="predicted"/>
<dbReference type="OrthoDB" id="5403091at2759"/>
<evidence type="ECO:0000313" key="2">
    <source>
        <dbReference type="Proteomes" id="UP000039046"/>
    </source>
</evidence>
<accession>A0A0A1TBE8</accession>
<organism evidence="1 2">
    <name type="scientific">[Torrubiella] hemipterigena</name>
    <dbReference type="NCBI Taxonomy" id="1531966"/>
    <lineage>
        <taxon>Eukaryota</taxon>
        <taxon>Fungi</taxon>
        <taxon>Dikarya</taxon>
        <taxon>Ascomycota</taxon>
        <taxon>Pezizomycotina</taxon>
        <taxon>Sordariomycetes</taxon>
        <taxon>Hypocreomycetidae</taxon>
        <taxon>Hypocreales</taxon>
        <taxon>Clavicipitaceae</taxon>
        <taxon>Clavicipitaceae incertae sedis</taxon>
        <taxon>'Torrubiella' clade</taxon>
    </lineage>
</organism>
<dbReference type="PANTHER" id="PTHR38797:SF7">
    <property type="entry name" value="TRANSCRIPTION FACTOR DOMAIN-CONTAINING PROTEIN"/>
    <property type="match status" value="1"/>
</dbReference>
<sequence>MHSSTQALGVFEVDLHDLWYKLIAIAKVTPAKDAEADRIVAQVVRLRELGPLTHKDTGKETVMSNGQRLWSDLPFLEEDLYKAWTDGLHTMTPSQRENLAGFMTRLVGSNACGDGIASCALRLFRAALETSEESPSTDGPASEYLLSALFTWLYWGSFKIWKLSVFGAPLTPEARLNAMDSNWGDVGDLGIAAGVEEKGFIEKRLRFWITRLEGIAAHVAEKDSTLSDMCKWSAALLSQWYDTMNRG</sequence>
<keyword evidence="2" id="KW-1185">Reference proteome</keyword>
<protein>
    <submittedName>
        <fullName evidence="1">Uncharacterized protein</fullName>
    </submittedName>
</protein>
<dbReference type="PANTHER" id="PTHR38797">
    <property type="entry name" value="NUCLEAR PORE COMPLEX PROTEIN NUP85-RELATED"/>
    <property type="match status" value="1"/>
</dbReference>
<dbReference type="Proteomes" id="UP000039046">
    <property type="component" value="Unassembled WGS sequence"/>
</dbReference>
<reference evidence="1 2" key="1">
    <citation type="journal article" date="2015" name="Genome Announc.">
        <title>Draft Genome Sequence and Gene Annotation of the Entomopathogenic Fungus Verticillium hemipterigenum.</title>
        <authorList>
            <person name="Horn F."/>
            <person name="Habel A."/>
            <person name="Scharf D.H."/>
            <person name="Dworschak J."/>
            <person name="Brakhage A.A."/>
            <person name="Guthke R."/>
            <person name="Hertweck C."/>
            <person name="Linde J."/>
        </authorList>
    </citation>
    <scope>NUCLEOTIDE SEQUENCE [LARGE SCALE GENOMIC DNA]</scope>
</reference>
<dbReference type="EMBL" id="CDHN01000001">
    <property type="protein sequence ID" value="CEJ82664.1"/>
    <property type="molecule type" value="Genomic_DNA"/>
</dbReference>
<dbReference type="HOGENOM" id="CLU_071352_0_0_1"/>
<dbReference type="InterPro" id="IPR022085">
    <property type="entry name" value="OpdG"/>
</dbReference>
<dbReference type="Pfam" id="PF12311">
    <property type="entry name" value="DUF3632"/>
    <property type="match status" value="1"/>
</dbReference>
<dbReference type="AlphaFoldDB" id="A0A0A1TBE8"/>
<evidence type="ECO:0000313" key="1">
    <source>
        <dbReference type="EMBL" id="CEJ82664.1"/>
    </source>
</evidence>
<dbReference type="InterPro" id="IPR053204">
    <property type="entry name" value="Oxopyrrolidines_Biosynth-assoc"/>
</dbReference>
<gene>
    <name evidence="1" type="ORF">VHEMI02713</name>
</gene>